<evidence type="ECO:0008006" key="4">
    <source>
        <dbReference type="Google" id="ProtNLM"/>
    </source>
</evidence>
<dbReference type="GO" id="GO:0005886">
    <property type="term" value="C:plasma membrane"/>
    <property type="evidence" value="ECO:0007669"/>
    <property type="project" value="TreeGrafter"/>
</dbReference>
<sequence length="422" mass="45244">MELITRGWTIFRRRWPIVLACLAIAAVGVAVYNVGSDRKYIASTEVFLRAPDVKSSSAAYEGELFSRQRAQTYADAIQSDELAQLVIDKLALNVPPRQLVPSVSATPVKDTVLLVISVTDRDPQRASNIANEYGNELPTYIARLENVSNDPNIPPLAHVVIKANAATTEPAGLPTWLVAFAGVGLALLVAGVLIWFLEHFDTRVSSRRQVEEITGSDILGKLPKVADAKAFQRSEKFSQAALRFSLNVESVLQRLPNVGTPARVAVVAGHSDDSGAIATSALAQAYADRRRIVGIVRFARGRHQSEANAPVASSGYRDEANPATTVISVTPGLTAEIVGRELNALRPSNNIVLIEAPPFHESTDAQLALRSVDAVIIVVRPIVTTTTSLSELVAAIKVLGTPVLGVVVAMAKESSTVDGYYL</sequence>
<organism evidence="2 3">
    <name type="scientific">Mycobacterium numidiamassiliense</name>
    <dbReference type="NCBI Taxonomy" id="1841861"/>
    <lineage>
        <taxon>Bacteria</taxon>
        <taxon>Bacillati</taxon>
        <taxon>Actinomycetota</taxon>
        <taxon>Actinomycetes</taxon>
        <taxon>Mycobacteriales</taxon>
        <taxon>Mycobacteriaceae</taxon>
        <taxon>Mycobacterium</taxon>
    </lineage>
</organism>
<evidence type="ECO:0000313" key="2">
    <source>
        <dbReference type="EMBL" id="SPM41119.1"/>
    </source>
</evidence>
<evidence type="ECO:0000256" key="1">
    <source>
        <dbReference type="SAM" id="Phobius"/>
    </source>
</evidence>
<dbReference type="InterPro" id="IPR027417">
    <property type="entry name" value="P-loop_NTPase"/>
</dbReference>
<dbReference type="SUPFAM" id="SSF52540">
    <property type="entry name" value="P-loop containing nucleoside triphosphate hydrolases"/>
    <property type="match status" value="1"/>
</dbReference>
<dbReference type="InterPro" id="IPR050445">
    <property type="entry name" value="Bact_polysacc_biosynth/exp"/>
</dbReference>
<keyword evidence="1" id="KW-0812">Transmembrane</keyword>
<keyword evidence="3" id="KW-1185">Reference proteome</keyword>
<dbReference type="PANTHER" id="PTHR32309:SF13">
    <property type="entry name" value="FERRIC ENTEROBACTIN TRANSPORT PROTEIN FEPE"/>
    <property type="match status" value="1"/>
</dbReference>
<feature type="transmembrane region" description="Helical" evidence="1">
    <location>
        <begin position="15"/>
        <end position="35"/>
    </location>
</feature>
<dbReference type="PANTHER" id="PTHR32309">
    <property type="entry name" value="TYROSINE-PROTEIN KINASE"/>
    <property type="match status" value="1"/>
</dbReference>
<protein>
    <recommendedName>
        <fullName evidence="4">Capsular polysaccharide biosynthesis protein</fullName>
    </recommendedName>
</protein>
<evidence type="ECO:0000313" key="3">
    <source>
        <dbReference type="Proteomes" id="UP000240424"/>
    </source>
</evidence>
<dbReference type="Proteomes" id="UP000240424">
    <property type="component" value="Unassembled WGS sequence"/>
</dbReference>
<name>A0A2U3PBI7_9MYCO</name>
<dbReference type="STRING" id="1841861.GCA_900157365_01641"/>
<dbReference type="GO" id="GO:0004713">
    <property type="term" value="F:protein tyrosine kinase activity"/>
    <property type="evidence" value="ECO:0007669"/>
    <property type="project" value="TreeGrafter"/>
</dbReference>
<gene>
    <name evidence="2" type="ORF">MNAB215_3322</name>
</gene>
<reference evidence="2 3" key="1">
    <citation type="submission" date="2017-01" db="EMBL/GenBank/DDBJ databases">
        <authorList>
            <consortium name="Urmite Genomes"/>
        </authorList>
    </citation>
    <scope>NUCLEOTIDE SEQUENCE [LARGE SCALE GENOMIC DNA]</scope>
    <source>
        <strain evidence="2 3">AB215</strain>
    </source>
</reference>
<dbReference type="EMBL" id="FUEZ01000004">
    <property type="protein sequence ID" value="SPM41119.1"/>
    <property type="molecule type" value="Genomic_DNA"/>
</dbReference>
<dbReference type="OrthoDB" id="9812433at2"/>
<keyword evidence="1" id="KW-0472">Membrane</keyword>
<keyword evidence="1" id="KW-1133">Transmembrane helix</keyword>
<dbReference type="AlphaFoldDB" id="A0A2U3PBI7"/>
<accession>A0A2U3PBI7</accession>
<dbReference type="Gene3D" id="3.40.50.300">
    <property type="entry name" value="P-loop containing nucleotide triphosphate hydrolases"/>
    <property type="match status" value="1"/>
</dbReference>
<feature type="transmembrane region" description="Helical" evidence="1">
    <location>
        <begin position="176"/>
        <end position="197"/>
    </location>
</feature>
<proteinExistence type="predicted"/>